<accession>A0A8B8C680</accession>
<organism evidence="1 2">
    <name type="scientific">Crassostrea virginica</name>
    <name type="common">Eastern oyster</name>
    <dbReference type="NCBI Taxonomy" id="6565"/>
    <lineage>
        <taxon>Eukaryota</taxon>
        <taxon>Metazoa</taxon>
        <taxon>Spiralia</taxon>
        <taxon>Lophotrochozoa</taxon>
        <taxon>Mollusca</taxon>
        <taxon>Bivalvia</taxon>
        <taxon>Autobranchia</taxon>
        <taxon>Pteriomorphia</taxon>
        <taxon>Ostreida</taxon>
        <taxon>Ostreoidea</taxon>
        <taxon>Ostreidae</taxon>
        <taxon>Crassostrea</taxon>
    </lineage>
</organism>
<evidence type="ECO:0000313" key="1">
    <source>
        <dbReference type="Proteomes" id="UP000694844"/>
    </source>
</evidence>
<dbReference type="RefSeq" id="XP_022311218.1">
    <property type="nucleotide sequence ID" value="XM_022455510.1"/>
</dbReference>
<protein>
    <submittedName>
        <fullName evidence="2">Uncharacterized protein LOC111116516</fullName>
    </submittedName>
</protein>
<keyword evidence="1" id="KW-1185">Reference proteome</keyword>
<proteinExistence type="predicted"/>
<name>A0A8B8C680_CRAVI</name>
<dbReference type="KEGG" id="cvn:111116516"/>
<dbReference type="GeneID" id="111116516"/>
<dbReference type="Proteomes" id="UP000694844">
    <property type="component" value="Chromosome 10"/>
</dbReference>
<dbReference type="InterPro" id="IPR011042">
    <property type="entry name" value="6-blade_b-propeller_TolB-like"/>
</dbReference>
<dbReference type="Gene3D" id="2.120.10.30">
    <property type="entry name" value="TolB, C-terminal domain"/>
    <property type="match status" value="1"/>
</dbReference>
<sequence length="141" mass="16009">MVVAWSSQECMLVENFKIYTDKNRPLLTCPTYLKENGNGVICVSDVGAVVVTDAGGMLRFRYQGTSRNSNFEPYGLCCNSACNVIIADMKDDWIHVIDKDGSFLHYLWYEGINMPRALCIDENDNVYVGEWNTYSIKVISR</sequence>
<dbReference type="AlphaFoldDB" id="A0A8B8C680"/>
<dbReference type="OrthoDB" id="10020332at2759"/>
<dbReference type="SUPFAM" id="SSF101898">
    <property type="entry name" value="NHL repeat"/>
    <property type="match status" value="1"/>
</dbReference>
<reference evidence="2" key="1">
    <citation type="submission" date="2025-08" db="UniProtKB">
        <authorList>
            <consortium name="RefSeq"/>
        </authorList>
    </citation>
    <scope>IDENTIFICATION</scope>
    <source>
        <tissue evidence="2">Whole sample</tissue>
    </source>
</reference>
<gene>
    <name evidence="2" type="primary">LOC111116516</name>
</gene>
<evidence type="ECO:0000313" key="2">
    <source>
        <dbReference type="RefSeq" id="XP_022311218.1"/>
    </source>
</evidence>